<dbReference type="Pfam" id="PF07653">
    <property type="entry name" value="SH3_2"/>
    <property type="match status" value="1"/>
</dbReference>
<dbReference type="PROSITE" id="PS50106">
    <property type="entry name" value="PDZ"/>
    <property type="match status" value="4"/>
</dbReference>
<dbReference type="OrthoDB" id="10067129at2759"/>
<feature type="domain" description="PDZ" evidence="7">
    <location>
        <begin position="1405"/>
        <end position="1484"/>
    </location>
</feature>
<dbReference type="InterPro" id="IPR011029">
    <property type="entry name" value="DEATH-like_dom_sf"/>
</dbReference>
<dbReference type="InterPro" id="IPR036034">
    <property type="entry name" value="PDZ_sf"/>
</dbReference>
<dbReference type="Pfam" id="PF00619">
    <property type="entry name" value="CARD"/>
    <property type="match status" value="1"/>
</dbReference>
<feature type="coiled-coil region" evidence="3">
    <location>
        <begin position="190"/>
        <end position="273"/>
    </location>
</feature>
<feature type="region of interest" description="Disordered" evidence="4">
    <location>
        <begin position="1270"/>
        <end position="1301"/>
    </location>
</feature>
<feature type="domain" description="CARD" evidence="8">
    <location>
        <begin position="1"/>
        <end position="90"/>
    </location>
</feature>
<dbReference type="SMART" id="SM00228">
    <property type="entry name" value="PDZ"/>
    <property type="match status" value="4"/>
</dbReference>
<dbReference type="InterPro" id="IPR008144">
    <property type="entry name" value="Guanylate_kin-like_dom"/>
</dbReference>
<dbReference type="InterPro" id="IPR027417">
    <property type="entry name" value="P-loop_NTPase"/>
</dbReference>
<dbReference type="InterPro" id="IPR053004">
    <property type="entry name" value="MAGUK_Signaling_Regulators"/>
</dbReference>
<dbReference type="PANTHER" id="PTHR46360">
    <property type="entry name" value="DISKS LARGE HOMOLOG 5"/>
    <property type="match status" value="1"/>
</dbReference>
<feature type="compositionally biased region" description="Low complexity" evidence="4">
    <location>
        <begin position="1276"/>
        <end position="1297"/>
    </location>
</feature>
<dbReference type="GO" id="GO:0005886">
    <property type="term" value="C:plasma membrane"/>
    <property type="evidence" value="ECO:0007669"/>
    <property type="project" value="TreeGrafter"/>
</dbReference>
<keyword evidence="1 2" id="KW-0728">SH3 domain</keyword>
<feature type="domain" description="Guanylate kinase-like" evidence="6">
    <location>
        <begin position="1810"/>
        <end position="1948"/>
    </location>
</feature>
<feature type="coiled-coil region" evidence="3">
    <location>
        <begin position="617"/>
        <end position="655"/>
    </location>
</feature>
<feature type="domain" description="PDZ" evidence="7">
    <location>
        <begin position="778"/>
        <end position="855"/>
    </location>
</feature>
<reference evidence="10" key="1">
    <citation type="submission" date="2025-08" db="UniProtKB">
        <authorList>
            <consortium name="RefSeq"/>
        </authorList>
    </citation>
    <scope>IDENTIFICATION</scope>
    <source>
        <tissue evidence="10">Whole sample</tissue>
    </source>
</reference>
<dbReference type="SMART" id="SM00072">
    <property type="entry name" value="GuKc"/>
    <property type="match status" value="1"/>
</dbReference>
<dbReference type="Gene3D" id="2.30.30.40">
    <property type="entry name" value="SH3 Domains"/>
    <property type="match status" value="1"/>
</dbReference>
<evidence type="ECO:0000256" key="4">
    <source>
        <dbReference type="SAM" id="MobiDB-lite"/>
    </source>
</evidence>
<dbReference type="PROSITE" id="PS50209">
    <property type="entry name" value="CARD"/>
    <property type="match status" value="1"/>
</dbReference>
<dbReference type="InterPro" id="IPR001452">
    <property type="entry name" value="SH3_domain"/>
</dbReference>
<feature type="compositionally biased region" description="Polar residues" evidence="4">
    <location>
        <begin position="138"/>
        <end position="147"/>
    </location>
</feature>
<feature type="compositionally biased region" description="Polar residues" evidence="4">
    <location>
        <begin position="919"/>
        <end position="930"/>
    </location>
</feature>
<evidence type="ECO:0000259" key="7">
    <source>
        <dbReference type="PROSITE" id="PS50106"/>
    </source>
</evidence>
<dbReference type="PROSITE" id="PS50002">
    <property type="entry name" value="SH3"/>
    <property type="match status" value="1"/>
</dbReference>
<evidence type="ECO:0000259" key="8">
    <source>
        <dbReference type="PROSITE" id="PS50209"/>
    </source>
</evidence>
<feature type="coiled-coil region" evidence="3">
    <location>
        <begin position="547"/>
        <end position="581"/>
    </location>
</feature>
<feature type="domain" description="PDZ" evidence="7">
    <location>
        <begin position="1535"/>
        <end position="1617"/>
    </location>
</feature>
<dbReference type="PANTHER" id="PTHR46360:SF1">
    <property type="entry name" value="DISKS LARGE HOMOLOG 5"/>
    <property type="match status" value="1"/>
</dbReference>
<dbReference type="Gene3D" id="1.10.533.10">
    <property type="entry name" value="Death Domain, Fas"/>
    <property type="match status" value="1"/>
</dbReference>
<dbReference type="Pfam" id="PF00595">
    <property type="entry name" value="PDZ"/>
    <property type="match status" value="4"/>
</dbReference>
<proteinExistence type="predicted"/>
<feature type="region of interest" description="Disordered" evidence="4">
    <location>
        <begin position="94"/>
        <end position="149"/>
    </location>
</feature>
<dbReference type="Gene3D" id="3.40.50.300">
    <property type="entry name" value="P-loop containing nucleotide triphosphate hydrolases"/>
    <property type="match status" value="1"/>
</dbReference>
<feature type="compositionally biased region" description="Basic and acidic residues" evidence="4">
    <location>
        <begin position="162"/>
        <end position="179"/>
    </location>
</feature>
<feature type="region of interest" description="Disordered" evidence="4">
    <location>
        <begin position="162"/>
        <end position="183"/>
    </location>
</feature>
<feature type="compositionally biased region" description="Polar residues" evidence="4">
    <location>
        <begin position="1373"/>
        <end position="1390"/>
    </location>
</feature>
<feature type="region of interest" description="Disordered" evidence="4">
    <location>
        <begin position="1719"/>
        <end position="1752"/>
    </location>
</feature>
<feature type="region of interest" description="Disordered" evidence="4">
    <location>
        <begin position="1059"/>
        <end position="1167"/>
    </location>
</feature>
<evidence type="ECO:0000256" key="3">
    <source>
        <dbReference type="SAM" id="Coils"/>
    </source>
</evidence>
<dbReference type="Pfam" id="PF00625">
    <property type="entry name" value="Guanylate_kin"/>
    <property type="match status" value="1"/>
</dbReference>
<feature type="compositionally biased region" description="Low complexity" evidence="4">
    <location>
        <begin position="1114"/>
        <end position="1129"/>
    </location>
</feature>
<dbReference type="SUPFAM" id="SSF47986">
    <property type="entry name" value="DEATH domain"/>
    <property type="match status" value="1"/>
</dbReference>
<feature type="compositionally biased region" description="Polar residues" evidence="4">
    <location>
        <begin position="107"/>
        <end position="118"/>
    </location>
</feature>
<sequence>MEERYKELLKTHHEKFASTIEVEHLYPSLQGAQVLTTDDILEINKHHRSDEKVGKLLEIIQQKPNFPYRNLCFALQSTYPQLLTTMFLGQNLRETNSGGSPLDNMYQDRNSQSFSLTSDSEEDILSSTSHSENRSQDLETTAPQTYTRIIPSDEYDYELLTHKQDDGHHKPKTSVDKGKRGLNGDWHQEYDRLKSQCERAMSEVQSLKRSQEDTIRRCEQAMRDSESNRQRYKATLGNLQQSKEEIDHLHAEIKKLESEKTILEQDLLHYRNLQDEDKQEISDLHKQLRAVITEKGSTDGIARMYDETLKKYELLKEDHTEIFTKHNDLMTKFGFCKDENIKLLKQNETLIRERDKLLVDRNILKQQCTSAIRDLSKVTQQRDEMMKESNHLLAVQKQKYESVAKERDAARNEYNLVWAERDSVHKEINQLQDKLNEVTQKNQSMEMEKQKAVEDLEMLRRELMTAIQQKEDIVKERDEAQKRYGDVKSKNDNLESQRDDFRKDYVMVTQERDIARKERHEAIKDRDRILRETYERERTQKEQAEEIDQVSKETEALKKIIEKLQHDLSDAKTEAEKSKKNRDWALGERDKIVQEREGIRSLCESLRHQRDRAVSDKAQALRDYDNIKKEKMEACKELKEVREKYEAVMEKEARKSQLNGVGHNHSRDSAIDADLQELETETVQVDIRGLTPDNIGFDIVGGKDEPVLPNDYSVYVNRIVEGSVADGKLKFNDVVLKINNMDVTNVDKRTVLQSLKNSSHVSLLVRRRRCVTPRIWQPIQLNLSFGKDMGIQIEQGLYIARIVPGSTVAKEGMLSTGDRIICVNGTSVENFTPIELLKLLHGCSDPVSIEVWRQMSPFNSAGSSPIPVIHKDMCQVSGTQSSQFSKSEDMKHLLWDGNDHTMENQKSSSSHKVKTSSSQTDDLNNTGSNDRTVKGSKSEKDLDNHKSKNSHRLVEKAFGKIFKPKSKHQDRHDHDDTNKRNSTGRPTSTVNDSVLLEFNLGESNGNRGTGQRKNYQKHEFDSENSGTWPKYYKMQPMKQGTVIMPSPQKYPDRPSIASIFSKGPEKIPPVPPERTEASHIAVKQSPHHSPQSSDSTIKLSNSPIHSPPMHIKSKPYMSSSSNSNVYPNVFNPDNAMPPNHGMKHLPPKTKKRPPSSHHSHYDMPSVGPREAWEWSRGIRNRPRSSEKDRQHRPSANLSSFNSSQFHSSCDSSLSGTGLPVSGEFQNGQSVFASESSAFNTPPPFSEHGQVNRMQHNSGTLVVRPHPHYSVHGSQTSAPVPVSPSFSPGYSSPPGSYPDIETRRSPYDFCNSPCPSVISSASDYSYIPSGTSSVSDIDGSAKTPYTKNKPKRINIPNVKTRVNSGSVEVVAARTSPTSPTYSEEPITSTESLHQRRRKPLVGEMRKINVERDSQCVGFSIGSGPQGGVFVSSVQEDSLAMEAGLVIGDQLLEICGINMRTATEDMAAKFLRQTGNTLSLLVQFNPEEYNKAADSSGESTGTSPRSDSFRRSRPVSSNFNAHIRIPSSDLPCEPPRWVTARKTLPNENLGIAIVGQTNFGIFVKEVQPNSCVFGHEGLRCGDQILEYNNVNFLTITPEKASTELNKPCAFVRMQAQYNPAKYRQLCNQFNSESFYVRAHFDHKPTGEGELSFRKDDIMLIENTLYDGKPDNWYAWLVDDDGHKLNYKGIIPSQDKLEMELRRSYSESLSLHDLEEIRGSTRRMSGSARSSFFRRKAKHKRNNSKDSREFNSFSETSLSSDSVPVLEDLAFNKYTKVERMEYNNIRPVIMLAPLADSLIKKLVAESPDKYSTGQPTVMQTTKQVMEQGLADGIYIDYWQEEDKFQCIRTAIITEICDQVSVTSLELSPSAIERLHRLQIYPIVVFARHRSHKQLREITDPQFHSQKLSAKSAKDLYDKFQKLEKDYQHQFSAIIQGGNLAEMHQQVKTVIANEQKKAIWVPVCPRV</sequence>
<dbReference type="InterPro" id="IPR008145">
    <property type="entry name" value="GK/Ca_channel_bsu"/>
</dbReference>
<feature type="domain" description="SH3" evidence="5">
    <location>
        <begin position="1629"/>
        <end position="1698"/>
    </location>
</feature>
<feature type="coiled-coil region" evidence="3">
    <location>
        <begin position="393"/>
        <end position="511"/>
    </location>
</feature>
<feature type="region of interest" description="Disordered" evidence="4">
    <location>
        <begin position="1371"/>
        <end position="1391"/>
    </location>
</feature>
<evidence type="ECO:0000256" key="2">
    <source>
        <dbReference type="PROSITE-ProRule" id="PRU00192"/>
    </source>
</evidence>
<feature type="region of interest" description="Disordered" evidence="4">
    <location>
        <begin position="1489"/>
        <end position="1512"/>
    </location>
</feature>
<dbReference type="SMART" id="SM00326">
    <property type="entry name" value="SH3"/>
    <property type="match status" value="1"/>
</dbReference>
<protein>
    <submittedName>
        <fullName evidence="10">Disks large homolog 5-like isoform X4</fullName>
    </submittedName>
</protein>
<dbReference type="SUPFAM" id="SSF50044">
    <property type="entry name" value="SH3-domain"/>
    <property type="match status" value="1"/>
</dbReference>
<evidence type="ECO:0000313" key="9">
    <source>
        <dbReference type="Proteomes" id="UP000694844"/>
    </source>
</evidence>
<accession>A0A8B8CUZ3</accession>
<dbReference type="Gene3D" id="1.10.287.1490">
    <property type="match status" value="1"/>
</dbReference>
<feature type="compositionally biased region" description="Low complexity" evidence="4">
    <location>
        <begin position="1198"/>
        <end position="1214"/>
    </location>
</feature>
<dbReference type="SUPFAM" id="SSF52540">
    <property type="entry name" value="P-loop containing nucleoside triphosphate hydrolases"/>
    <property type="match status" value="1"/>
</dbReference>
<evidence type="ECO:0000313" key="10">
    <source>
        <dbReference type="RefSeq" id="XP_022319495.1"/>
    </source>
</evidence>
<evidence type="ECO:0000259" key="6">
    <source>
        <dbReference type="PROSITE" id="PS50052"/>
    </source>
</evidence>
<name>A0A8B8CUZ3_CRAVI</name>
<feature type="compositionally biased region" description="Polar residues" evidence="4">
    <location>
        <begin position="1094"/>
        <end position="1104"/>
    </location>
</feature>
<dbReference type="Gene3D" id="2.30.42.10">
    <property type="match status" value="4"/>
</dbReference>
<keyword evidence="9" id="KW-1185">Reference proteome</keyword>
<dbReference type="GO" id="GO:0042981">
    <property type="term" value="P:regulation of apoptotic process"/>
    <property type="evidence" value="ECO:0007669"/>
    <property type="project" value="InterPro"/>
</dbReference>
<dbReference type="InterPro" id="IPR036028">
    <property type="entry name" value="SH3-like_dom_sf"/>
</dbReference>
<dbReference type="PROSITE" id="PS50052">
    <property type="entry name" value="GUANYLATE_KINASE_2"/>
    <property type="match status" value="1"/>
</dbReference>
<evidence type="ECO:0000259" key="5">
    <source>
        <dbReference type="PROSITE" id="PS50002"/>
    </source>
</evidence>
<feature type="compositionally biased region" description="Polar residues" evidence="4">
    <location>
        <begin position="980"/>
        <end position="992"/>
    </location>
</feature>
<feature type="compositionally biased region" description="Basic residues" evidence="4">
    <location>
        <begin position="1729"/>
        <end position="1739"/>
    </location>
</feature>
<evidence type="ECO:0000256" key="1">
    <source>
        <dbReference type="ARBA" id="ARBA00022443"/>
    </source>
</evidence>
<dbReference type="InterPro" id="IPR001315">
    <property type="entry name" value="CARD"/>
</dbReference>
<feature type="region of interest" description="Disordered" evidence="4">
    <location>
        <begin position="1330"/>
        <end position="1350"/>
    </location>
</feature>
<dbReference type="GeneID" id="111122172"/>
<dbReference type="CDD" id="cd01671">
    <property type="entry name" value="CARD"/>
    <property type="match status" value="1"/>
</dbReference>
<feature type="domain" description="PDZ" evidence="7">
    <location>
        <begin position="684"/>
        <end position="770"/>
    </location>
</feature>
<dbReference type="SUPFAM" id="SSF50156">
    <property type="entry name" value="PDZ domain-like"/>
    <property type="match status" value="4"/>
</dbReference>
<feature type="compositionally biased region" description="Basic and acidic residues" evidence="4">
    <location>
        <begin position="970"/>
        <end position="979"/>
    </location>
</feature>
<feature type="region of interest" description="Disordered" evidence="4">
    <location>
        <begin position="899"/>
        <end position="1027"/>
    </location>
</feature>
<dbReference type="InterPro" id="IPR001478">
    <property type="entry name" value="PDZ"/>
</dbReference>
<keyword evidence="3" id="KW-0175">Coiled coil</keyword>
<gene>
    <name evidence="10" type="primary">LOC111122172</name>
</gene>
<dbReference type="Proteomes" id="UP000694844">
    <property type="component" value="Chromosome 2"/>
</dbReference>
<feature type="compositionally biased region" description="Basic and acidic residues" evidence="4">
    <location>
        <begin position="931"/>
        <end position="958"/>
    </location>
</feature>
<feature type="region of interest" description="Disordered" evidence="4">
    <location>
        <begin position="1179"/>
        <end position="1215"/>
    </location>
</feature>
<dbReference type="RefSeq" id="XP_022319495.1">
    <property type="nucleotide sequence ID" value="XM_022463787.1"/>
</dbReference>
<feature type="compositionally biased region" description="Polar residues" evidence="4">
    <location>
        <begin position="1001"/>
        <end position="1013"/>
    </location>
</feature>
<dbReference type="GO" id="GO:0035331">
    <property type="term" value="P:negative regulation of hippo signaling"/>
    <property type="evidence" value="ECO:0007669"/>
    <property type="project" value="TreeGrafter"/>
</dbReference>
<organism evidence="9 10">
    <name type="scientific">Crassostrea virginica</name>
    <name type="common">Eastern oyster</name>
    <dbReference type="NCBI Taxonomy" id="6565"/>
    <lineage>
        <taxon>Eukaryota</taxon>
        <taxon>Metazoa</taxon>
        <taxon>Spiralia</taxon>
        <taxon>Lophotrochozoa</taxon>
        <taxon>Mollusca</taxon>
        <taxon>Bivalvia</taxon>
        <taxon>Autobranchia</taxon>
        <taxon>Pteriomorphia</taxon>
        <taxon>Ostreida</taxon>
        <taxon>Ostreoidea</taxon>
        <taxon>Ostreidae</taxon>
        <taxon>Crassostrea</taxon>
    </lineage>
</organism>
<feature type="compositionally biased region" description="Basic residues" evidence="4">
    <location>
        <begin position="1141"/>
        <end position="1158"/>
    </location>
</feature>